<keyword evidence="2" id="KW-1185">Reference proteome</keyword>
<protein>
    <submittedName>
        <fullName evidence="1">Protein HEADING DATE 3A</fullName>
    </submittedName>
</protein>
<dbReference type="EMBL" id="CM039175">
    <property type="protein sequence ID" value="KAH9734100.1"/>
    <property type="molecule type" value="Genomic_DNA"/>
</dbReference>
<reference evidence="2" key="1">
    <citation type="journal article" date="2023" name="Hortic. Res.">
        <title>A chromosome-level phased genome enabling allele-level studies in sweet orange: a case study on citrus Huanglongbing tolerance.</title>
        <authorList>
            <person name="Wu B."/>
            <person name="Yu Q."/>
            <person name="Deng Z."/>
            <person name="Duan Y."/>
            <person name="Luo F."/>
            <person name="Gmitter F. Jr."/>
        </authorList>
    </citation>
    <scope>NUCLEOTIDE SEQUENCE [LARGE SCALE GENOMIC DNA]</scope>
    <source>
        <strain evidence="2">cv. Valencia</strain>
    </source>
</reference>
<accession>A0ACB8JP02</accession>
<evidence type="ECO:0000313" key="1">
    <source>
        <dbReference type="EMBL" id="KAH9734100.1"/>
    </source>
</evidence>
<comment type="caution">
    <text evidence="1">The sequence shown here is derived from an EMBL/GenBank/DDBJ whole genome shotgun (WGS) entry which is preliminary data.</text>
</comment>
<sequence length="460" mass="50851">MGLVGEFTAFMVSLSLVALRPRCLASSSDIYNVHCSGVQQRMNDLTVDGHTHLHEPFFCGGCKRLAAECTEALNVIEILNTTLIELCLGPIFEDILEVEETVLIRHAGNLKHKGSELFDIIADATHFLKQTNARSFLFLGIAQGVKVQHINAARIHLRLWKSATKFKQLVMECLKCPLKGVGLVLDEGLSGYCKVDILALMTIYAFLQAFEVVSGGSTRTMSSYDVLGVKGLAIAHKLDCVDANLSSNTTCHGIFKQRSQQNVHVTEIRCLFCACVLSVDDNMSGDRDPLVIGRVVGDVLDNFTRTIPLMVTYSGKDVKNGCELKPSAVINQPRVEIGGDDLRTFYTLVMVDPDAPSPSDPGLREYLHWLVTDIPETTEASFGKEIVSYESPRPTVGIHRFVFVLFRQHVKQNVCAPGWRQNFSCKDFAELYNLGSPVAAVYFNCQRETGSSASRRPVKK</sequence>
<evidence type="ECO:0000313" key="2">
    <source>
        <dbReference type="Proteomes" id="UP000829398"/>
    </source>
</evidence>
<name>A0ACB8JP02_CITSI</name>
<proteinExistence type="predicted"/>
<gene>
    <name evidence="1" type="ORF">KPL71_017271</name>
</gene>
<organism evidence="1 2">
    <name type="scientific">Citrus sinensis</name>
    <name type="common">Sweet orange</name>
    <name type="synonym">Citrus aurantium var. sinensis</name>
    <dbReference type="NCBI Taxonomy" id="2711"/>
    <lineage>
        <taxon>Eukaryota</taxon>
        <taxon>Viridiplantae</taxon>
        <taxon>Streptophyta</taxon>
        <taxon>Embryophyta</taxon>
        <taxon>Tracheophyta</taxon>
        <taxon>Spermatophyta</taxon>
        <taxon>Magnoliopsida</taxon>
        <taxon>eudicotyledons</taxon>
        <taxon>Gunneridae</taxon>
        <taxon>Pentapetalae</taxon>
        <taxon>rosids</taxon>
        <taxon>malvids</taxon>
        <taxon>Sapindales</taxon>
        <taxon>Rutaceae</taxon>
        <taxon>Aurantioideae</taxon>
        <taxon>Citrus</taxon>
    </lineage>
</organism>
<dbReference type="Proteomes" id="UP000829398">
    <property type="component" value="Chromosome 6"/>
</dbReference>